<proteinExistence type="predicted"/>
<evidence type="ECO:0000313" key="4">
    <source>
        <dbReference type="Proteomes" id="UP001501257"/>
    </source>
</evidence>
<comment type="caution">
    <text evidence="3">The sequence shown here is derived from an EMBL/GenBank/DDBJ whole genome shotgun (WGS) entry which is preliminary data.</text>
</comment>
<evidence type="ECO:0000256" key="1">
    <source>
        <dbReference type="SAM" id="MobiDB-lite"/>
    </source>
</evidence>
<name>A0ABP9TMC4_9MICC</name>
<evidence type="ECO:0000259" key="2">
    <source>
        <dbReference type="Pfam" id="PF02720"/>
    </source>
</evidence>
<dbReference type="Pfam" id="PF02720">
    <property type="entry name" value="DUF222"/>
    <property type="match status" value="1"/>
</dbReference>
<feature type="region of interest" description="Disordered" evidence="1">
    <location>
        <begin position="460"/>
        <end position="483"/>
    </location>
</feature>
<evidence type="ECO:0000313" key="3">
    <source>
        <dbReference type="EMBL" id="GAA5226150.1"/>
    </source>
</evidence>
<gene>
    <name evidence="3" type="ORF">GCM10025778_06810</name>
</gene>
<reference evidence="4" key="1">
    <citation type="journal article" date="2019" name="Int. J. Syst. Evol. Microbiol.">
        <title>The Global Catalogue of Microorganisms (GCM) 10K type strain sequencing project: providing services to taxonomists for standard genome sequencing and annotation.</title>
        <authorList>
            <consortium name="The Broad Institute Genomics Platform"/>
            <consortium name="The Broad Institute Genome Sequencing Center for Infectious Disease"/>
            <person name="Wu L."/>
            <person name="Ma J."/>
        </authorList>
    </citation>
    <scope>NUCLEOTIDE SEQUENCE [LARGE SCALE GENOMIC DNA]</scope>
    <source>
        <strain evidence="4">JCM 18952</strain>
    </source>
</reference>
<accession>A0ABP9TMC4</accession>
<sequence length="483" mass="53393">MFEEYKECQSNPRSLSTEVAGELLLGHRHIPFDMVDSARVRAAAEGPGDGYVDFINSMAEAMSYLPQTVGEQVRVARIAAMERAKAAICAAQAKEAYGLEQDIIARHEDEGVYKENPSRGTGAEVALARMEAQHLGPRFVSYAKSVIEHMPFTYDALVRGELNEERAMLLARVTNHVDPGVRELVDRGIAGERGSLEGVGTKELLARAKKEVLAYDNTVDMINHADAMKKRRISLTMMPDGMMRISGLLPVIQGVAIKEALVKALAKRRRVDDERTDSQVVADTVVERITGQDRAARIPLMINLVMTDRTLLVGDSEPALIKGYGTISAEYARWLITGDRTGPDGVNTAETWVRRLYTTPTNGELVAMESEARILPQKLKDLIAVRDQYCRTPYCDAPIRHYDHVYQVVKGGKTTEANTDGRCVWCNQTKETSGWEEAVVLGPRHTILITTPSGQMYRSMAPPLPGTYESPPRPANDLLLTSP</sequence>
<dbReference type="Proteomes" id="UP001501257">
    <property type="component" value="Unassembled WGS sequence"/>
</dbReference>
<feature type="domain" description="DUF222" evidence="2">
    <location>
        <begin position="85"/>
        <end position="330"/>
    </location>
</feature>
<organism evidence="3 4">
    <name type="scientific">Paeniglutamicibacter antarcticus</name>
    <dbReference type="NCBI Taxonomy" id="494023"/>
    <lineage>
        <taxon>Bacteria</taxon>
        <taxon>Bacillati</taxon>
        <taxon>Actinomycetota</taxon>
        <taxon>Actinomycetes</taxon>
        <taxon>Micrococcales</taxon>
        <taxon>Micrococcaceae</taxon>
        <taxon>Paeniglutamicibacter</taxon>
    </lineage>
</organism>
<protein>
    <submittedName>
        <fullName evidence="3">DUF222 domain-containing protein</fullName>
    </submittedName>
</protein>
<dbReference type="EMBL" id="BAABLK010000013">
    <property type="protein sequence ID" value="GAA5226150.1"/>
    <property type="molecule type" value="Genomic_DNA"/>
</dbReference>
<keyword evidence="4" id="KW-1185">Reference proteome</keyword>
<dbReference type="InterPro" id="IPR003870">
    <property type="entry name" value="DUF222"/>
</dbReference>